<sequence length="117" mass="13076">MKIGDVANATGVPTRMIRYYEAQGLLEPEREPNGYRVYGEADVDRVRRIRNHITAGVPTRLIHVLFDMEKPSWSASCTRAFADMLTDEVAALDERIACLSASRETLRSYLAGASIET</sequence>
<dbReference type="RefSeq" id="WP_343992743.1">
    <property type="nucleotide sequence ID" value="NZ_BAAALG010000005.1"/>
</dbReference>
<dbReference type="Gene3D" id="1.10.1660.10">
    <property type="match status" value="1"/>
</dbReference>
<gene>
    <name evidence="6" type="ORF">GCM10009668_14030</name>
</gene>
<dbReference type="SUPFAM" id="SSF46955">
    <property type="entry name" value="Putative DNA-binding domain"/>
    <property type="match status" value="1"/>
</dbReference>
<evidence type="ECO:0000256" key="1">
    <source>
        <dbReference type="ARBA" id="ARBA00022491"/>
    </source>
</evidence>
<keyword evidence="7" id="KW-1185">Reference proteome</keyword>
<dbReference type="InterPro" id="IPR047057">
    <property type="entry name" value="MerR_fam"/>
</dbReference>
<dbReference type="EMBL" id="BAAALG010000005">
    <property type="protein sequence ID" value="GAA1097917.1"/>
    <property type="molecule type" value="Genomic_DNA"/>
</dbReference>
<evidence type="ECO:0000313" key="7">
    <source>
        <dbReference type="Proteomes" id="UP001501581"/>
    </source>
</evidence>
<dbReference type="PANTHER" id="PTHR30204:SF69">
    <property type="entry name" value="MERR-FAMILY TRANSCRIPTIONAL REGULATOR"/>
    <property type="match status" value="1"/>
</dbReference>
<dbReference type="Proteomes" id="UP001501581">
    <property type="component" value="Unassembled WGS sequence"/>
</dbReference>
<proteinExistence type="predicted"/>
<keyword evidence="1" id="KW-0678">Repressor</keyword>
<name>A0ABP4E8G1_9ACTN</name>
<dbReference type="InterPro" id="IPR000551">
    <property type="entry name" value="MerR-type_HTH_dom"/>
</dbReference>
<feature type="domain" description="HTH merR-type" evidence="5">
    <location>
        <begin position="1"/>
        <end position="68"/>
    </location>
</feature>
<dbReference type="SMART" id="SM00422">
    <property type="entry name" value="HTH_MERR"/>
    <property type="match status" value="1"/>
</dbReference>
<reference evidence="7" key="1">
    <citation type="journal article" date="2019" name="Int. J. Syst. Evol. Microbiol.">
        <title>The Global Catalogue of Microorganisms (GCM) 10K type strain sequencing project: providing services to taxonomists for standard genome sequencing and annotation.</title>
        <authorList>
            <consortium name="The Broad Institute Genomics Platform"/>
            <consortium name="The Broad Institute Genome Sequencing Center for Infectious Disease"/>
            <person name="Wu L."/>
            <person name="Ma J."/>
        </authorList>
    </citation>
    <scope>NUCLEOTIDE SEQUENCE [LARGE SCALE GENOMIC DNA]</scope>
    <source>
        <strain evidence="7">JCM 13008</strain>
    </source>
</reference>
<keyword evidence="2" id="KW-0805">Transcription regulation</keyword>
<protein>
    <submittedName>
        <fullName evidence="6">MerR family transcriptional regulator</fullName>
    </submittedName>
</protein>
<evidence type="ECO:0000256" key="2">
    <source>
        <dbReference type="ARBA" id="ARBA00023015"/>
    </source>
</evidence>
<evidence type="ECO:0000259" key="5">
    <source>
        <dbReference type="PROSITE" id="PS50937"/>
    </source>
</evidence>
<evidence type="ECO:0000256" key="3">
    <source>
        <dbReference type="ARBA" id="ARBA00023125"/>
    </source>
</evidence>
<dbReference type="PRINTS" id="PR00040">
    <property type="entry name" value="HTHMERR"/>
</dbReference>
<dbReference type="PANTHER" id="PTHR30204">
    <property type="entry name" value="REDOX-CYCLING DRUG-SENSING TRANSCRIPTIONAL ACTIVATOR SOXR"/>
    <property type="match status" value="1"/>
</dbReference>
<accession>A0ABP4E8G1</accession>
<dbReference type="InterPro" id="IPR009061">
    <property type="entry name" value="DNA-bd_dom_put_sf"/>
</dbReference>
<evidence type="ECO:0000313" key="6">
    <source>
        <dbReference type="EMBL" id="GAA1097917.1"/>
    </source>
</evidence>
<evidence type="ECO:0000256" key="4">
    <source>
        <dbReference type="ARBA" id="ARBA00023163"/>
    </source>
</evidence>
<dbReference type="Pfam" id="PF13411">
    <property type="entry name" value="MerR_1"/>
    <property type="match status" value="1"/>
</dbReference>
<keyword evidence="4" id="KW-0804">Transcription</keyword>
<comment type="caution">
    <text evidence="6">The sequence shown here is derived from an EMBL/GenBank/DDBJ whole genome shotgun (WGS) entry which is preliminary data.</text>
</comment>
<keyword evidence="3" id="KW-0238">DNA-binding</keyword>
<organism evidence="6 7">
    <name type="scientific">Nocardioides dubius</name>
    <dbReference type="NCBI Taxonomy" id="317019"/>
    <lineage>
        <taxon>Bacteria</taxon>
        <taxon>Bacillati</taxon>
        <taxon>Actinomycetota</taxon>
        <taxon>Actinomycetes</taxon>
        <taxon>Propionibacteriales</taxon>
        <taxon>Nocardioidaceae</taxon>
        <taxon>Nocardioides</taxon>
    </lineage>
</organism>
<dbReference type="PROSITE" id="PS50937">
    <property type="entry name" value="HTH_MERR_2"/>
    <property type="match status" value="1"/>
</dbReference>